<evidence type="ECO:0008006" key="3">
    <source>
        <dbReference type="Google" id="ProtNLM"/>
    </source>
</evidence>
<dbReference type="EMBL" id="PKPP01001242">
    <property type="protein sequence ID" value="PWA84307.1"/>
    <property type="molecule type" value="Genomic_DNA"/>
</dbReference>
<accession>A0A2U1PF71</accession>
<keyword evidence="2" id="KW-1185">Reference proteome</keyword>
<reference evidence="1 2" key="1">
    <citation type="journal article" date="2018" name="Mol. Plant">
        <title>The genome of Artemisia annua provides insight into the evolution of Asteraceae family and artemisinin biosynthesis.</title>
        <authorList>
            <person name="Shen Q."/>
            <person name="Zhang L."/>
            <person name="Liao Z."/>
            <person name="Wang S."/>
            <person name="Yan T."/>
            <person name="Shi P."/>
            <person name="Liu M."/>
            <person name="Fu X."/>
            <person name="Pan Q."/>
            <person name="Wang Y."/>
            <person name="Lv Z."/>
            <person name="Lu X."/>
            <person name="Zhang F."/>
            <person name="Jiang W."/>
            <person name="Ma Y."/>
            <person name="Chen M."/>
            <person name="Hao X."/>
            <person name="Li L."/>
            <person name="Tang Y."/>
            <person name="Lv G."/>
            <person name="Zhou Y."/>
            <person name="Sun X."/>
            <person name="Brodelius P.E."/>
            <person name="Rose J.K.C."/>
            <person name="Tang K."/>
        </authorList>
    </citation>
    <scope>NUCLEOTIDE SEQUENCE [LARGE SCALE GENOMIC DNA]</scope>
    <source>
        <strain evidence="2">cv. Huhao1</strain>
        <tissue evidence="1">Leaf</tissue>
    </source>
</reference>
<organism evidence="1 2">
    <name type="scientific">Artemisia annua</name>
    <name type="common">Sweet wormwood</name>
    <dbReference type="NCBI Taxonomy" id="35608"/>
    <lineage>
        <taxon>Eukaryota</taxon>
        <taxon>Viridiplantae</taxon>
        <taxon>Streptophyta</taxon>
        <taxon>Embryophyta</taxon>
        <taxon>Tracheophyta</taxon>
        <taxon>Spermatophyta</taxon>
        <taxon>Magnoliopsida</taxon>
        <taxon>eudicotyledons</taxon>
        <taxon>Gunneridae</taxon>
        <taxon>Pentapetalae</taxon>
        <taxon>asterids</taxon>
        <taxon>campanulids</taxon>
        <taxon>Asterales</taxon>
        <taxon>Asteraceae</taxon>
        <taxon>Asteroideae</taxon>
        <taxon>Anthemideae</taxon>
        <taxon>Artemisiinae</taxon>
        <taxon>Artemisia</taxon>
    </lineage>
</organism>
<gene>
    <name evidence="1" type="ORF">CTI12_AA160770</name>
</gene>
<protein>
    <recommendedName>
        <fullName evidence="3">Hybrid signal transduction histidine kinase M</fullName>
    </recommendedName>
</protein>
<dbReference type="AlphaFoldDB" id="A0A2U1PF71"/>
<dbReference type="Proteomes" id="UP000245207">
    <property type="component" value="Unassembled WGS sequence"/>
</dbReference>
<name>A0A2U1PF71_ARTAN</name>
<evidence type="ECO:0000313" key="2">
    <source>
        <dbReference type="Proteomes" id="UP000245207"/>
    </source>
</evidence>
<comment type="caution">
    <text evidence="1">The sequence shown here is derived from an EMBL/GenBank/DDBJ whole genome shotgun (WGS) entry which is preliminary data.</text>
</comment>
<dbReference type="PANTHER" id="PTHR47481">
    <property type="match status" value="1"/>
</dbReference>
<dbReference type="Pfam" id="PF14223">
    <property type="entry name" value="Retrotran_gag_2"/>
    <property type="match status" value="1"/>
</dbReference>
<dbReference type="PANTHER" id="PTHR47481:SF41">
    <property type="entry name" value="COPIA-LIKE POLYPROTEIN_RETROTRANSPOSON"/>
    <property type="match status" value="1"/>
</dbReference>
<dbReference type="OrthoDB" id="1675099at2759"/>
<evidence type="ECO:0000313" key="1">
    <source>
        <dbReference type="EMBL" id="PWA84307.1"/>
    </source>
</evidence>
<sequence length="261" mass="30225">MASDSTSWELPYKVANIKDRIPFILDLDELNYPAWRVCFKTHCVGYGVLGHIDGTSVPEGPNDKNWEQIDAVVKLWIYNSISEPLLVRILDFKKDVPAKDVWKNIEDHFCTVNKHARAMHLVSDLQNMKIGDLSIEVYTTKIRRLANFLAFLDAPVSDQNLVMYLINSLGDKYKQVATIIRHREPLPTFDEACSMLSLEESRLSCEHQEWNQQDTSGNHLNNMENNPHPFLWDESQPSQPNYSDQELTYHLGRIDVWYGPY</sequence>
<proteinExistence type="predicted"/>